<feature type="domain" description="HD/PDEase" evidence="3">
    <location>
        <begin position="512"/>
        <end position="667"/>
    </location>
</feature>
<name>A0A2T4UAW9_9BACI</name>
<dbReference type="PANTHER" id="PTHR36442:SF1">
    <property type="entry name" value="CYCLIC-DI-AMP PHOSPHODIESTERASE PGPH"/>
    <property type="match status" value="1"/>
</dbReference>
<dbReference type="Pfam" id="PF07698">
    <property type="entry name" value="7TM-7TMR_HD"/>
    <property type="match status" value="1"/>
</dbReference>
<dbReference type="Pfam" id="PF07697">
    <property type="entry name" value="7TMR-HDED"/>
    <property type="match status" value="1"/>
</dbReference>
<reference evidence="4 5" key="1">
    <citation type="submission" date="2018-03" db="EMBL/GenBank/DDBJ databases">
        <title>Alkalicoccus saliphilus sp. nov., isolated from a mineral pool.</title>
        <authorList>
            <person name="Zhao B."/>
        </authorList>
    </citation>
    <scope>NUCLEOTIDE SEQUENCE [LARGE SCALE GENOMIC DNA]</scope>
    <source>
        <strain evidence="4 5">6AG</strain>
    </source>
</reference>
<dbReference type="InterPro" id="IPR003607">
    <property type="entry name" value="HD/PDEase_dom"/>
</dbReference>
<dbReference type="Gene3D" id="1.10.3210.10">
    <property type="entry name" value="Hypothetical protein af1432"/>
    <property type="match status" value="1"/>
</dbReference>
<dbReference type="Pfam" id="PF01966">
    <property type="entry name" value="HD"/>
    <property type="match status" value="1"/>
</dbReference>
<evidence type="ECO:0000313" key="5">
    <source>
        <dbReference type="Proteomes" id="UP000240509"/>
    </source>
</evidence>
<evidence type="ECO:0000259" key="3">
    <source>
        <dbReference type="SMART" id="SM00471"/>
    </source>
</evidence>
<evidence type="ECO:0000256" key="1">
    <source>
        <dbReference type="SAM" id="MobiDB-lite"/>
    </source>
</evidence>
<feature type="transmembrane region" description="Helical" evidence="2">
    <location>
        <begin position="21"/>
        <end position="39"/>
    </location>
</feature>
<sequence>MADRSSIDQQKWWKQIKDHPYIRFILFLTAGLITFALLFTNTAPENLDVETGEVSPEDIRSPVTVEDREETERRQQEAAGSVEPVYSLKSRYADNQLERLNDVFQSVRLVQLEIREQEGELAAVGDEGAENSEEAELWTRAEQMDELRSRFSPEIGEQLEEDTFETLLDASSEELQNMQETVGSAVYDVMSEEIGLNEVTEARDSAESRVRAASVRRTMEDAMADLARHSITPNYMIDEEATMEAREAAAEEVDPVLIREGELIVEEGQVITSEIYNQLNLAGLTEENSALVPFSGLALIITLLMVMLSQYLSQANTSLKSNNTHLLLFVLIYTVTLVIMKLTSLLQVYDVEGIVYIVPAAAGTLLAGMLLQKRAALFLSFLLSVAAGVIFNQQTTAVMDYSYMLYVFFSGVASVFFLNKSNRLSYMLKTGTLIAAVNLCVVAALLLLKGLPLPLAETGFYAGFAVAGGYASIILAVGLLPFFEAGFGVLSASKLIELSNPNKPLLRKILLEAPGTYHHSVVVANLAEGACEAIGANGLLARVGAYYHDIGKTKKPQYFIENQLKMANPHDRTPPKKSAEIIIAHPYDGAEMLKKERMPREIIDIAEQHHGTTLLKYFYFKAKEAGEEPQEQEYRYPGPKASSKESAVVGVADSVEAAVRSMQAPTQQKIEQLVKKIINDRLEDGQFDECDLTLKELHIVYTSICETLKGTFHSRIDYPEDDKLPKAEGK</sequence>
<dbReference type="InterPro" id="IPR011621">
    <property type="entry name" value="Metal-dep_PHydrolase_7TM_intra"/>
</dbReference>
<dbReference type="AlphaFoldDB" id="A0A2T4UAW9"/>
<dbReference type="PANTHER" id="PTHR36442">
    <property type="entry name" value="CYCLIC-DI-AMP PHOSPHODIESTERASE PGPH"/>
    <property type="match status" value="1"/>
</dbReference>
<gene>
    <name evidence="4" type="ORF">C6Y45_01170</name>
</gene>
<dbReference type="InterPro" id="IPR006675">
    <property type="entry name" value="HDIG_dom"/>
</dbReference>
<feature type="transmembrane region" description="Helical" evidence="2">
    <location>
        <begin position="290"/>
        <end position="312"/>
    </location>
</feature>
<proteinExistence type="predicted"/>
<feature type="transmembrane region" description="Helical" evidence="2">
    <location>
        <begin position="401"/>
        <end position="418"/>
    </location>
</feature>
<keyword evidence="2" id="KW-0812">Transmembrane</keyword>
<keyword evidence="2" id="KW-0472">Membrane</keyword>
<organism evidence="4 5">
    <name type="scientific">Alkalicoccus saliphilus</name>
    <dbReference type="NCBI Taxonomy" id="200989"/>
    <lineage>
        <taxon>Bacteria</taxon>
        <taxon>Bacillati</taxon>
        <taxon>Bacillota</taxon>
        <taxon>Bacilli</taxon>
        <taxon>Bacillales</taxon>
        <taxon>Bacillaceae</taxon>
        <taxon>Alkalicoccus</taxon>
    </lineage>
</organism>
<keyword evidence="5" id="KW-1185">Reference proteome</keyword>
<protein>
    <recommendedName>
        <fullName evidence="3">HD/PDEase domain-containing protein</fullName>
    </recommendedName>
</protein>
<accession>A0A2T4UAW9</accession>
<feature type="transmembrane region" description="Helical" evidence="2">
    <location>
        <begin position="324"/>
        <end position="342"/>
    </location>
</feature>
<feature type="transmembrane region" description="Helical" evidence="2">
    <location>
        <begin position="354"/>
        <end position="371"/>
    </location>
</feature>
<dbReference type="NCBIfam" id="TIGR00277">
    <property type="entry name" value="HDIG"/>
    <property type="match status" value="1"/>
</dbReference>
<dbReference type="SUPFAM" id="SSF109604">
    <property type="entry name" value="HD-domain/PDEase-like"/>
    <property type="match status" value="1"/>
</dbReference>
<dbReference type="SMART" id="SM00471">
    <property type="entry name" value="HDc"/>
    <property type="match status" value="1"/>
</dbReference>
<dbReference type="InterPro" id="IPR052722">
    <property type="entry name" value="PgpH_phosphodiesterase"/>
</dbReference>
<dbReference type="InterPro" id="IPR006674">
    <property type="entry name" value="HD_domain"/>
</dbReference>
<dbReference type="Proteomes" id="UP000240509">
    <property type="component" value="Unassembled WGS sequence"/>
</dbReference>
<feature type="transmembrane region" description="Helical" evidence="2">
    <location>
        <begin position="430"/>
        <end position="448"/>
    </location>
</feature>
<dbReference type="OrthoDB" id="9806952at2"/>
<dbReference type="RefSeq" id="WP_107583135.1">
    <property type="nucleotide sequence ID" value="NZ_PZJJ01000001.1"/>
</dbReference>
<feature type="transmembrane region" description="Helical" evidence="2">
    <location>
        <begin position="376"/>
        <end position="395"/>
    </location>
</feature>
<keyword evidence="2" id="KW-1133">Transmembrane helix</keyword>
<dbReference type="CDD" id="cd00077">
    <property type="entry name" value="HDc"/>
    <property type="match status" value="1"/>
</dbReference>
<comment type="caution">
    <text evidence="4">The sequence shown here is derived from an EMBL/GenBank/DDBJ whole genome shotgun (WGS) entry which is preliminary data.</text>
</comment>
<feature type="region of interest" description="Disordered" evidence="1">
    <location>
        <begin position="49"/>
        <end position="82"/>
    </location>
</feature>
<evidence type="ECO:0000313" key="4">
    <source>
        <dbReference type="EMBL" id="PTL40546.1"/>
    </source>
</evidence>
<evidence type="ECO:0000256" key="2">
    <source>
        <dbReference type="SAM" id="Phobius"/>
    </source>
</evidence>
<feature type="transmembrane region" description="Helical" evidence="2">
    <location>
        <begin position="460"/>
        <end position="483"/>
    </location>
</feature>
<dbReference type="EMBL" id="PZJJ01000001">
    <property type="protein sequence ID" value="PTL40546.1"/>
    <property type="molecule type" value="Genomic_DNA"/>
</dbReference>
<dbReference type="InterPro" id="IPR011624">
    <property type="entry name" value="Metal-dep_PHydrolase_7TM_extra"/>
</dbReference>